<dbReference type="FunFam" id="3.40.50.150:FF:000053">
    <property type="entry name" value="Release factor glutamine methyltransferase"/>
    <property type="match status" value="1"/>
</dbReference>
<keyword evidence="3 5" id="KW-0949">S-adenosyl-L-methionine</keyword>
<evidence type="ECO:0000256" key="3">
    <source>
        <dbReference type="ARBA" id="ARBA00022691"/>
    </source>
</evidence>
<dbReference type="NCBIfam" id="TIGR03534">
    <property type="entry name" value="RF_mod_PrmC"/>
    <property type="match status" value="1"/>
</dbReference>
<dbReference type="InterPro" id="IPR050320">
    <property type="entry name" value="N5-glutamine_MTase"/>
</dbReference>
<dbReference type="Gene3D" id="1.10.8.10">
    <property type="entry name" value="DNA helicase RuvA subunit, C-terminal domain"/>
    <property type="match status" value="1"/>
</dbReference>
<proteinExistence type="inferred from homology"/>
<feature type="binding site" evidence="5">
    <location>
        <position position="178"/>
    </location>
    <ligand>
        <name>S-adenosyl-L-methionine</name>
        <dbReference type="ChEBI" id="CHEBI:59789"/>
    </ligand>
</feature>
<dbReference type="HAMAP" id="MF_02126">
    <property type="entry name" value="RF_methyltr_PrmC"/>
    <property type="match status" value="1"/>
</dbReference>
<dbReference type="PANTHER" id="PTHR18895:SF74">
    <property type="entry name" value="MTRF1L RELEASE FACTOR GLUTAMINE METHYLTRANSFERASE"/>
    <property type="match status" value="1"/>
</dbReference>
<evidence type="ECO:0000259" key="6">
    <source>
        <dbReference type="Pfam" id="PF05175"/>
    </source>
</evidence>
<dbReference type="RefSeq" id="WP_163655993.1">
    <property type="nucleotide sequence ID" value="NZ_JAAGRN010000010.1"/>
</dbReference>
<dbReference type="InterPro" id="IPR002052">
    <property type="entry name" value="DNA_methylase_N6_adenine_CS"/>
</dbReference>
<dbReference type="CDD" id="cd02440">
    <property type="entry name" value="AdoMet_MTases"/>
    <property type="match status" value="1"/>
</dbReference>
<dbReference type="Gene3D" id="3.40.50.150">
    <property type="entry name" value="Vaccinia Virus protein VP39"/>
    <property type="match status" value="1"/>
</dbReference>
<dbReference type="NCBIfam" id="TIGR00536">
    <property type="entry name" value="hemK_fam"/>
    <property type="match status" value="1"/>
</dbReference>
<keyword evidence="1 5" id="KW-0489">Methyltransferase</keyword>
<protein>
    <recommendedName>
        <fullName evidence="5">Release factor glutamine methyltransferase</fullName>
        <shortName evidence="5">RF MTase</shortName>
        <ecNumber evidence="5">2.1.1.297</ecNumber>
    </recommendedName>
    <alternativeName>
        <fullName evidence="5">N5-glutamine methyltransferase PrmC</fullName>
    </alternativeName>
    <alternativeName>
        <fullName evidence="5">Protein-(glutamine-N5) MTase PrmC</fullName>
    </alternativeName>
    <alternativeName>
        <fullName evidence="5">Protein-glutamine N-methyltransferase PrmC</fullName>
    </alternativeName>
</protein>
<evidence type="ECO:0000259" key="7">
    <source>
        <dbReference type="Pfam" id="PF17827"/>
    </source>
</evidence>
<reference evidence="8" key="1">
    <citation type="submission" date="2020-02" db="EMBL/GenBank/DDBJ databases">
        <authorList>
            <person name="Chen W.-M."/>
        </authorList>
    </citation>
    <scope>NUCLEOTIDE SEQUENCE</scope>
    <source>
        <strain evidence="8">NBD-18</strain>
    </source>
</reference>
<keyword evidence="2 5" id="KW-0808">Transferase</keyword>
<dbReference type="Pfam" id="PF05175">
    <property type="entry name" value="MTS"/>
    <property type="match status" value="1"/>
</dbReference>
<dbReference type="GO" id="GO:0032259">
    <property type="term" value="P:methylation"/>
    <property type="evidence" value="ECO:0007669"/>
    <property type="project" value="UniProtKB-KW"/>
</dbReference>
<feature type="domain" description="Methyltransferase small" evidence="6">
    <location>
        <begin position="104"/>
        <end position="183"/>
    </location>
</feature>
<evidence type="ECO:0000256" key="2">
    <source>
        <dbReference type="ARBA" id="ARBA00022679"/>
    </source>
</evidence>
<dbReference type="InterPro" id="IPR007848">
    <property type="entry name" value="Small_mtfrase_dom"/>
</dbReference>
<feature type="binding site" evidence="5">
    <location>
        <begin position="112"/>
        <end position="116"/>
    </location>
    <ligand>
        <name>S-adenosyl-L-methionine</name>
        <dbReference type="ChEBI" id="CHEBI:59789"/>
    </ligand>
</feature>
<evidence type="ECO:0000256" key="5">
    <source>
        <dbReference type="HAMAP-Rule" id="MF_02126"/>
    </source>
</evidence>
<comment type="function">
    <text evidence="5">Methylates the class 1 translation termination release factors RF1/PrfA and RF2/PrfB on the glutamine residue of the universally conserved GGQ motif.</text>
</comment>
<dbReference type="SUPFAM" id="SSF53335">
    <property type="entry name" value="S-adenosyl-L-methionine-dependent methyltransferases"/>
    <property type="match status" value="1"/>
</dbReference>
<gene>
    <name evidence="5 8" type="primary">prmC</name>
    <name evidence="8" type="ORF">G3I67_13125</name>
</gene>
<name>A0A6B2R087_9BURK</name>
<feature type="domain" description="Release factor glutamine methyltransferase N-terminal" evidence="7">
    <location>
        <begin position="10"/>
        <end position="67"/>
    </location>
</feature>
<dbReference type="PANTHER" id="PTHR18895">
    <property type="entry name" value="HEMK METHYLTRANSFERASE"/>
    <property type="match status" value="1"/>
</dbReference>
<dbReference type="EMBL" id="JAAGRN010000010">
    <property type="protein sequence ID" value="NDY84170.1"/>
    <property type="molecule type" value="Genomic_DNA"/>
</dbReference>
<comment type="similarity">
    <text evidence="5">Belongs to the protein N5-glutamine methyltransferase family. PrmC subfamily.</text>
</comment>
<evidence type="ECO:0000313" key="8">
    <source>
        <dbReference type="EMBL" id="NDY84170.1"/>
    </source>
</evidence>
<evidence type="ECO:0000256" key="1">
    <source>
        <dbReference type="ARBA" id="ARBA00022603"/>
    </source>
</evidence>
<dbReference type="GO" id="GO:0102559">
    <property type="term" value="F:peptide chain release factor N(5)-glutamine methyltransferase activity"/>
    <property type="evidence" value="ECO:0007669"/>
    <property type="project" value="UniProtKB-EC"/>
</dbReference>
<dbReference type="AlphaFoldDB" id="A0A6B2R087"/>
<feature type="binding site" evidence="5">
    <location>
        <position position="135"/>
    </location>
    <ligand>
        <name>S-adenosyl-L-methionine</name>
        <dbReference type="ChEBI" id="CHEBI:59789"/>
    </ligand>
</feature>
<dbReference type="InterPro" id="IPR029063">
    <property type="entry name" value="SAM-dependent_MTases_sf"/>
</dbReference>
<evidence type="ECO:0000256" key="4">
    <source>
        <dbReference type="ARBA" id="ARBA00048391"/>
    </source>
</evidence>
<feature type="binding site" evidence="5">
    <location>
        <position position="162"/>
    </location>
    <ligand>
        <name>S-adenosyl-L-methionine</name>
        <dbReference type="ChEBI" id="CHEBI:59789"/>
    </ligand>
</feature>
<dbReference type="InterPro" id="IPR004556">
    <property type="entry name" value="HemK-like"/>
</dbReference>
<dbReference type="EC" id="2.1.1.297" evidence="5"/>
<accession>A0A6B2R087</accession>
<sequence>MQTPQSLMQVSGLPRIEARMLLEFVLQKPRSWLLAHDTDQIEPEKATRFLTMAAHRRQGRPMAQLLGQREFMGYMFDVTPDVLIPRPETELLVEVGLNAVRPLDAPTILDLGTGSGAIAISLALQKPKACVVATDLSSQALAVAQQNAQKHSAKVQWWQGSWYEALPAEGRFDLIVSNPPYIVANDPHLVQGDLRFEPIIALTDGADGLSAIREIILGAHARLNPNGQIWLEHGYDQSAAVQQLLLSAGFKNVQSLPDLAGILRVTGGSL</sequence>
<dbReference type="Pfam" id="PF17827">
    <property type="entry name" value="PrmC_N"/>
    <property type="match status" value="1"/>
</dbReference>
<dbReference type="GO" id="GO:0003676">
    <property type="term" value="F:nucleic acid binding"/>
    <property type="evidence" value="ECO:0007669"/>
    <property type="project" value="InterPro"/>
</dbReference>
<comment type="catalytic activity">
    <reaction evidence="4 5">
        <text>L-glutaminyl-[peptide chain release factor] + S-adenosyl-L-methionine = N(5)-methyl-L-glutaminyl-[peptide chain release factor] + S-adenosyl-L-homocysteine + H(+)</text>
        <dbReference type="Rhea" id="RHEA:42896"/>
        <dbReference type="Rhea" id="RHEA-COMP:10271"/>
        <dbReference type="Rhea" id="RHEA-COMP:10272"/>
        <dbReference type="ChEBI" id="CHEBI:15378"/>
        <dbReference type="ChEBI" id="CHEBI:30011"/>
        <dbReference type="ChEBI" id="CHEBI:57856"/>
        <dbReference type="ChEBI" id="CHEBI:59789"/>
        <dbReference type="ChEBI" id="CHEBI:61891"/>
        <dbReference type="EC" id="2.1.1.297"/>
    </reaction>
</comment>
<dbReference type="PROSITE" id="PS00092">
    <property type="entry name" value="N6_MTASE"/>
    <property type="match status" value="1"/>
</dbReference>
<comment type="caution">
    <text evidence="8">The sequence shown here is derived from an EMBL/GenBank/DDBJ whole genome shotgun (WGS) entry which is preliminary data.</text>
</comment>
<dbReference type="InterPro" id="IPR019874">
    <property type="entry name" value="RF_methyltr_PrmC"/>
</dbReference>
<feature type="binding site" evidence="5">
    <location>
        <begin position="178"/>
        <end position="181"/>
    </location>
    <ligand>
        <name>substrate</name>
    </ligand>
</feature>
<organism evidence="8">
    <name type="scientific">Sheuella amnicola</name>
    <dbReference type="NCBI Taxonomy" id="2707330"/>
    <lineage>
        <taxon>Bacteria</taxon>
        <taxon>Pseudomonadati</taxon>
        <taxon>Pseudomonadota</taxon>
        <taxon>Betaproteobacteria</taxon>
        <taxon>Burkholderiales</taxon>
        <taxon>Alcaligenaceae</taxon>
        <taxon>Sheuella</taxon>
    </lineage>
</organism>
<dbReference type="InterPro" id="IPR040758">
    <property type="entry name" value="PrmC_N"/>
</dbReference>